<organism evidence="1 2">
    <name type="scientific">Neofusicoccum parvum</name>
    <dbReference type="NCBI Taxonomy" id="310453"/>
    <lineage>
        <taxon>Eukaryota</taxon>
        <taxon>Fungi</taxon>
        <taxon>Dikarya</taxon>
        <taxon>Ascomycota</taxon>
        <taxon>Pezizomycotina</taxon>
        <taxon>Dothideomycetes</taxon>
        <taxon>Dothideomycetes incertae sedis</taxon>
        <taxon>Botryosphaeriales</taxon>
        <taxon>Botryosphaeriaceae</taxon>
        <taxon>Neofusicoccum</taxon>
    </lineage>
</organism>
<dbReference type="EMBL" id="BSXG01000031">
    <property type="protein sequence ID" value="GME26831.1"/>
    <property type="molecule type" value="Genomic_DNA"/>
</dbReference>
<dbReference type="Proteomes" id="UP001165186">
    <property type="component" value="Unassembled WGS sequence"/>
</dbReference>
<reference evidence="1" key="1">
    <citation type="submission" date="2024-09" db="EMBL/GenBank/DDBJ databases">
        <title>Draft Genome Sequences of Neofusicoccum parvum.</title>
        <authorList>
            <person name="Ashida A."/>
            <person name="Camagna M."/>
            <person name="Tanaka A."/>
            <person name="Takemoto D."/>
        </authorList>
    </citation>
    <scope>NUCLEOTIDE SEQUENCE</scope>
    <source>
        <strain evidence="1">PPO83</strain>
    </source>
</reference>
<evidence type="ECO:0000313" key="2">
    <source>
        <dbReference type="Proteomes" id="UP001165186"/>
    </source>
</evidence>
<accession>A0ACB5S2C2</accession>
<keyword evidence="2" id="KW-1185">Reference proteome</keyword>
<protein>
    <submittedName>
        <fullName evidence="1">Gpi anchored cell wall protein</fullName>
    </submittedName>
</protein>
<comment type="caution">
    <text evidence="1">The sequence shown here is derived from an EMBL/GenBank/DDBJ whole genome shotgun (WGS) entry which is preliminary data.</text>
</comment>
<name>A0ACB5S2C2_9PEZI</name>
<gene>
    <name evidence="1" type="primary">g12630</name>
    <name evidence="1" type="ORF">NpPPO83_00012630</name>
</gene>
<evidence type="ECO:0000313" key="1">
    <source>
        <dbReference type="EMBL" id="GME26831.1"/>
    </source>
</evidence>
<proteinExistence type="predicted"/>
<sequence length="165" mass="15900">MFSAKFFVLFFVALLGFVNVAAATPPACLLAVIGQQPDPSDIKTICNKKDVASDISSTCDAQKSAAMSAYASVCKEAGVTVATSVASATGTKSASASATGSVTTPGSSASTPSAGSGSDSASSASATPGAASSTPAPSNDGQKPELAGLLGIAAMCLGLSSIIVL</sequence>